<feature type="domain" description="Methyltransferase type 11" evidence="1">
    <location>
        <begin position="64"/>
        <end position="170"/>
    </location>
</feature>
<dbReference type="Proteomes" id="UP000218238">
    <property type="component" value="Unassembled WGS sequence"/>
</dbReference>
<keyword evidence="2" id="KW-0808">Transferase</keyword>
<name>A0A2A2TJV3_9CYAN</name>
<comment type="caution">
    <text evidence="2">The sequence shown here is derived from an EMBL/GenBank/DDBJ whole genome shotgun (WGS) entry which is preliminary data.</text>
</comment>
<dbReference type="Gene3D" id="3.40.50.150">
    <property type="entry name" value="Vaccinia Virus protein VP39"/>
    <property type="match status" value="1"/>
</dbReference>
<evidence type="ECO:0000313" key="3">
    <source>
        <dbReference type="Proteomes" id="UP000218238"/>
    </source>
</evidence>
<protein>
    <submittedName>
        <fullName evidence="2">SAM-dependent methyltransferase</fullName>
    </submittedName>
</protein>
<dbReference type="Pfam" id="PF08241">
    <property type="entry name" value="Methyltransf_11"/>
    <property type="match status" value="1"/>
</dbReference>
<reference evidence="2 3" key="1">
    <citation type="submission" date="2017-08" db="EMBL/GenBank/DDBJ databases">
        <title>Draft genome sequence of filamentous cyanobacterium Calothrix elsteri CCALA 953.</title>
        <authorList>
            <person name="Gagunashvili A.N."/>
            <person name="Elster J."/>
            <person name="Andresson O.S."/>
        </authorList>
    </citation>
    <scope>NUCLEOTIDE SEQUENCE [LARGE SCALE GENOMIC DNA]</scope>
    <source>
        <strain evidence="2 3">CCALA 953</strain>
    </source>
</reference>
<dbReference type="PANTHER" id="PTHR43591">
    <property type="entry name" value="METHYLTRANSFERASE"/>
    <property type="match status" value="1"/>
</dbReference>
<evidence type="ECO:0000313" key="2">
    <source>
        <dbReference type="EMBL" id="PAX55897.1"/>
    </source>
</evidence>
<dbReference type="PANTHER" id="PTHR43591:SF24">
    <property type="entry name" value="2-METHOXY-6-POLYPRENYL-1,4-BENZOQUINOL METHYLASE, MITOCHONDRIAL"/>
    <property type="match status" value="1"/>
</dbReference>
<dbReference type="GO" id="GO:0008757">
    <property type="term" value="F:S-adenosylmethionine-dependent methyltransferase activity"/>
    <property type="evidence" value="ECO:0007669"/>
    <property type="project" value="InterPro"/>
</dbReference>
<dbReference type="RefSeq" id="WP_095721709.1">
    <property type="nucleotide sequence ID" value="NZ_NTFS01000094.1"/>
</dbReference>
<accession>A0A2A2TJV3</accession>
<dbReference type="CDD" id="cd02440">
    <property type="entry name" value="AdoMet_MTases"/>
    <property type="match status" value="1"/>
</dbReference>
<keyword evidence="2" id="KW-0489">Methyltransferase</keyword>
<proteinExistence type="predicted"/>
<dbReference type="AlphaFoldDB" id="A0A2A2TJV3"/>
<dbReference type="OrthoDB" id="9772751at2"/>
<keyword evidence="3" id="KW-1185">Reference proteome</keyword>
<dbReference type="InterPro" id="IPR029063">
    <property type="entry name" value="SAM-dependent_MTases_sf"/>
</dbReference>
<dbReference type="GO" id="GO:0032259">
    <property type="term" value="P:methylation"/>
    <property type="evidence" value="ECO:0007669"/>
    <property type="project" value="UniProtKB-KW"/>
</dbReference>
<dbReference type="EMBL" id="NTFS01000094">
    <property type="protein sequence ID" value="PAX55897.1"/>
    <property type="molecule type" value="Genomic_DNA"/>
</dbReference>
<sequence length="322" mass="35562">MTYLETAANFYSEVAQTPEIGLCCVQSTPLQLPGLKIPSKMQEMNYGCGTTVHPTELINQPTVLYVGVGGGLEALQFAYFSRHPSAIIAIDPVYEMRKAAKNNLKIAAQENPWFNTSFVDIREGDAFNLPVADASVDIVAQNCLFNIFEPEDLTRALKEAYRVLKPGGRLQMSDPISTRPIPIHLQQDQHLRAMCLSGAITYNEYIQRIINVGFGQVEIRARRPYRLLNSQTYKLSGHLLLESLDSVSFKVPIPNDGACIFTGKTAIYAGSDTYFDDGDGHILQPGIPLSVCDKTAAKFSKNISKNMIITDSTWYYDGGGCC</sequence>
<dbReference type="NCBIfam" id="NF038099">
    <property type="entry name" value="AsSugarArsM"/>
    <property type="match status" value="1"/>
</dbReference>
<dbReference type="InterPro" id="IPR013216">
    <property type="entry name" value="Methyltransf_11"/>
</dbReference>
<dbReference type="SUPFAM" id="SSF53335">
    <property type="entry name" value="S-adenosyl-L-methionine-dependent methyltransferases"/>
    <property type="match status" value="1"/>
</dbReference>
<organism evidence="2 3">
    <name type="scientific">Brunnivagina elsteri CCALA 953</name>
    <dbReference type="NCBI Taxonomy" id="987040"/>
    <lineage>
        <taxon>Bacteria</taxon>
        <taxon>Bacillati</taxon>
        <taxon>Cyanobacteriota</taxon>
        <taxon>Cyanophyceae</taxon>
        <taxon>Nostocales</taxon>
        <taxon>Calotrichaceae</taxon>
        <taxon>Brunnivagina</taxon>
    </lineage>
</organism>
<evidence type="ECO:0000259" key="1">
    <source>
        <dbReference type="Pfam" id="PF08241"/>
    </source>
</evidence>
<gene>
    <name evidence="2" type="ORF">CK510_10820</name>
</gene>